<comment type="caution">
    <text evidence="1">The sequence shown here is derived from an EMBL/GenBank/DDBJ whole genome shotgun (WGS) entry which is preliminary data.</text>
</comment>
<protein>
    <submittedName>
        <fullName evidence="1">Uncharacterized protein</fullName>
    </submittedName>
</protein>
<reference evidence="1 2" key="1">
    <citation type="submission" date="2021-06" db="EMBL/GenBank/DDBJ databases">
        <title>Caerostris extrusa draft genome.</title>
        <authorList>
            <person name="Kono N."/>
            <person name="Arakawa K."/>
        </authorList>
    </citation>
    <scope>NUCLEOTIDE SEQUENCE [LARGE SCALE GENOMIC DNA]</scope>
</reference>
<sequence>MMMEIGFDSRSHTSLLFPGHLLDKDSSANKSRSLFPLSCDGIFARLDESETCIKDESMVWQGSLVSRSFGFQFKDVGSVNILS</sequence>
<dbReference type="AlphaFoldDB" id="A0AAV4R706"/>
<accession>A0AAV4R706</accession>
<keyword evidence="2" id="KW-1185">Reference proteome</keyword>
<name>A0AAV4R706_CAEEX</name>
<evidence type="ECO:0000313" key="1">
    <source>
        <dbReference type="EMBL" id="GIY17152.1"/>
    </source>
</evidence>
<evidence type="ECO:0000313" key="2">
    <source>
        <dbReference type="Proteomes" id="UP001054945"/>
    </source>
</evidence>
<dbReference type="Proteomes" id="UP001054945">
    <property type="component" value="Unassembled WGS sequence"/>
</dbReference>
<proteinExistence type="predicted"/>
<organism evidence="1 2">
    <name type="scientific">Caerostris extrusa</name>
    <name type="common">Bark spider</name>
    <name type="synonym">Caerostris bankana</name>
    <dbReference type="NCBI Taxonomy" id="172846"/>
    <lineage>
        <taxon>Eukaryota</taxon>
        <taxon>Metazoa</taxon>
        <taxon>Ecdysozoa</taxon>
        <taxon>Arthropoda</taxon>
        <taxon>Chelicerata</taxon>
        <taxon>Arachnida</taxon>
        <taxon>Araneae</taxon>
        <taxon>Araneomorphae</taxon>
        <taxon>Entelegynae</taxon>
        <taxon>Araneoidea</taxon>
        <taxon>Araneidae</taxon>
        <taxon>Caerostris</taxon>
    </lineage>
</organism>
<gene>
    <name evidence="1" type="ORF">CEXT_600781</name>
</gene>
<dbReference type="EMBL" id="BPLR01007472">
    <property type="protein sequence ID" value="GIY17152.1"/>
    <property type="molecule type" value="Genomic_DNA"/>
</dbReference>